<feature type="transmembrane region" description="Helical" evidence="1">
    <location>
        <begin position="46"/>
        <end position="65"/>
    </location>
</feature>
<evidence type="ECO:0000313" key="3">
    <source>
        <dbReference type="Proteomes" id="UP000267128"/>
    </source>
</evidence>
<evidence type="ECO:0000313" key="2">
    <source>
        <dbReference type="EMBL" id="RNL60444.1"/>
    </source>
</evidence>
<keyword evidence="1" id="KW-0472">Membrane</keyword>
<dbReference type="RefSeq" id="WP_123229196.1">
    <property type="nucleotide sequence ID" value="NZ_RJSE01000009.1"/>
</dbReference>
<dbReference type="Proteomes" id="UP000267128">
    <property type="component" value="Unassembled WGS sequence"/>
</dbReference>
<evidence type="ECO:0000256" key="1">
    <source>
        <dbReference type="SAM" id="Phobius"/>
    </source>
</evidence>
<keyword evidence="1" id="KW-1133">Transmembrane helix</keyword>
<keyword evidence="1" id="KW-0812">Transmembrane</keyword>
<accession>A0A3N0CAF5</accession>
<comment type="caution">
    <text evidence="2">The sequence shown here is derived from an EMBL/GenBank/DDBJ whole genome shotgun (WGS) entry which is preliminary data.</text>
</comment>
<dbReference type="OrthoDB" id="9943108at2"/>
<dbReference type="EMBL" id="RJSE01000009">
    <property type="protein sequence ID" value="RNL60444.1"/>
    <property type="molecule type" value="Genomic_DNA"/>
</dbReference>
<keyword evidence="3" id="KW-1185">Reference proteome</keyword>
<dbReference type="AlphaFoldDB" id="A0A3N0CAF5"/>
<proteinExistence type="predicted"/>
<feature type="transmembrane region" description="Helical" evidence="1">
    <location>
        <begin position="86"/>
        <end position="107"/>
    </location>
</feature>
<name>A0A3N0CAF5_9ACTN</name>
<gene>
    <name evidence="2" type="ORF">EFK50_19120</name>
</gene>
<protein>
    <submittedName>
        <fullName evidence="2">Uncharacterized protein</fullName>
    </submittedName>
</protein>
<reference evidence="2 3" key="1">
    <citation type="submission" date="2018-11" db="EMBL/GenBank/DDBJ databases">
        <authorList>
            <person name="Li F."/>
        </authorList>
    </citation>
    <scope>NUCLEOTIDE SEQUENCE [LARGE SCALE GENOMIC DNA]</scope>
    <source>
        <strain evidence="2 3">Gsoil 097</strain>
    </source>
</reference>
<sequence>MVTLTPQARAIAAFTLAVLLLLGSLNRISVTFIALFGDSFPMGRGGAFLAGMVATLVAGAVLALAMAAANGLTSGWELSLAQTARVLALIGFVLAVVNLVTAVAHQIPYGFYGIPGTIG</sequence>
<organism evidence="2 3">
    <name type="scientific">Nocardioides marmoriginsengisoli</name>
    <dbReference type="NCBI Taxonomy" id="661483"/>
    <lineage>
        <taxon>Bacteria</taxon>
        <taxon>Bacillati</taxon>
        <taxon>Actinomycetota</taxon>
        <taxon>Actinomycetes</taxon>
        <taxon>Propionibacteriales</taxon>
        <taxon>Nocardioidaceae</taxon>
        <taxon>Nocardioides</taxon>
    </lineage>
</organism>